<dbReference type="Proteomes" id="UP000192330">
    <property type="component" value="Unassembled WGS sequence"/>
</dbReference>
<dbReference type="OrthoDB" id="6159094at2"/>
<sequence length="201" mass="22457">MVHARILVLAGLCLATPALATDFSDPTWPCVQRKVGQLSVGLMWAHPVPDTVPKAIQDDVNTLADTLAVRRIELETLRPDIAAFAAQVEGDPDALGLVFKQVFDRLSRRRGRIIHGIEEFSLSQIGLSEKIEAARSEMATQLATEDPDFDRVDALEEQLDWDQLIYSDRQKNITYLCETPTLLEKRLFGIAQMLQAEVKDS</sequence>
<name>A0A1W2A4A1_9RHOB</name>
<feature type="signal peptide" evidence="1">
    <location>
        <begin position="1"/>
        <end position="20"/>
    </location>
</feature>
<protein>
    <submittedName>
        <fullName evidence="2">Uncharacterized protein</fullName>
    </submittedName>
</protein>
<reference evidence="2 3" key="1">
    <citation type="submission" date="2017-04" db="EMBL/GenBank/DDBJ databases">
        <authorList>
            <person name="Afonso C.L."/>
            <person name="Miller P.J."/>
            <person name="Scott M.A."/>
            <person name="Spackman E."/>
            <person name="Goraichik I."/>
            <person name="Dimitrov K.M."/>
            <person name="Suarez D.L."/>
            <person name="Swayne D.E."/>
        </authorList>
    </citation>
    <scope>NUCLEOTIDE SEQUENCE [LARGE SCALE GENOMIC DNA]</scope>
    <source>
        <strain evidence="2 3">CGMCC 1.12644</strain>
    </source>
</reference>
<evidence type="ECO:0000256" key="1">
    <source>
        <dbReference type="SAM" id="SignalP"/>
    </source>
</evidence>
<gene>
    <name evidence="2" type="ORF">SAMN06295998_102381</name>
</gene>
<keyword evidence="1" id="KW-0732">Signal</keyword>
<accession>A0A1W2A4A1</accession>
<organism evidence="2 3">
    <name type="scientific">Primorskyibacter flagellatus</name>
    <dbReference type="NCBI Taxonomy" id="1387277"/>
    <lineage>
        <taxon>Bacteria</taxon>
        <taxon>Pseudomonadati</taxon>
        <taxon>Pseudomonadota</taxon>
        <taxon>Alphaproteobacteria</taxon>
        <taxon>Rhodobacterales</taxon>
        <taxon>Roseobacteraceae</taxon>
        <taxon>Primorskyibacter</taxon>
    </lineage>
</organism>
<evidence type="ECO:0000313" key="3">
    <source>
        <dbReference type="Proteomes" id="UP000192330"/>
    </source>
</evidence>
<dbReference type="STRING" id="1387277.SAMN06295998_102381"/>
<evidence type="ECO:0000313" key="2">
    <source>
        <dbReference type="EMBL" id="SMC55403.1"/>
    </source>
</evidence>
<dbReference type="RefSeq" id="WP_084350807.1">
    <property type="nucleotide sequence ID" value="NZ_FWYD01000002.1"/>
</dbReference>
<keyword evidence="3" id="KW-1185">Reference proteome</keyword>
<dbReference type="EMBL" id="FWYD01000002">
    <property type="protein sequence ID" value="SMC55403.1"/>
    <property type="molecule type" value="Genomic_DNA"/>
</dbReference>
<feature type="chain" id="PRO_5013003745" evidence="1">
    <location>
        <begin position="21"/>
        <end position="201"/>
    </location>
</feature>
<dbReference type="AlphaFoldDB" id="A0A1W2A4A1"/>
<proteinExistence type="predicted"/>